<keyword evidence="2" id="KW-0812">Transmembrane</keyword>
<proteinExistence type="predicted"/>
<evidence type="ECO:0000256" key="1">
    <source>
        <dbReference type="SAM" id="MobiDB-lite"/>
    </source>
</evidence>
<gene>
    <name evidence="3" type="ORF">LWF01_12870</name>
</gene>
<dbReference type="RefSeq" id="WP_349637772.1">
    <property type="nucleotide sequence ID" value="NZ_CP090958.1"/>
</dbReference>
<evidence type="ECO:0000313" key="4">
    <source>
        <dbReference type="Proteomes" id="UP001209083"/>
    </source>
</evidence>
<dbReference type="EMBL" id="CP090958">
    <property type="protein sequence ID" value="WGW10991.1"/>
    <property type="molecule type" value="Genomic_DNA"/>
</dbReference>
<keyword evidence="4" id="KW-1185">Reference proteome</keyword>
<evidence type="ECO:0000313" key="3">
    <source>
        <dbReference type="EMBL" id="WGW10991.1"/>
    </source>
</evidence>
<accession>A0ABY8QRX1</accession>
<feature type="transmembrane region" description="Helical" evidence="2">
    <location>
        <begin position="6"/>
        <end position="25"/>
    </location>
</feature>
<reference evidence="3 4" key="1">
    <citation type="submission" date="2023-05" db="EMBL/GenBank/DDBJ databases">
        <title>Lithophilousrod everest ZFBP1038 complete genpme.</title>
        <authorList>
            <person name="Tian M."/>
        </authorList>
    </citation>
    <scope>NUCLEOTIDE SEQUENCE [LARGE SCALE GENOMIC DNA]</scope>
    <source>
        <strain evidence="3 4">ZFBP1038</strain>
    </source>
</reference>
<dbReference type="Proteomes" id="UP001209083">
    <property type="component" value="Chromosome"/>
</dbReference>
<protein>
    <recommendedName>
        <fullName evidence="5">Lysyl-tRNA synthetase</fullName>
    </recommendedName>
</protein>
<keyword evidence="2" id="KW-1133">Transmembrane helix</keyword>
<evidence type="ECO:0000256" key="2">
    <source>
        <dbReference type="SAM" id="Phobius"/>
    </source>
</evidence>
<organism evidence="3 4">
    <name type="scientific">Saxibacter everestensis</name>
    <dbReference type="NCBI Taxonomy" id="2909229"/>
    <lineage>
        <taxon>Bacteria</taxon>
        <taxon>Bacillati</taxon>
        <taxon>Actinomycetota</taxon>
        <taxon>Actinomycetes</taxon>
        <taxon>Micrococcales</taxon>
        <taxon>Brevibacteriaceae</taxon>
        <taxon>Saxibacter</taxon>
    </lineage>
</organism>
<sequence>MEYFAVLAPSAGVGLIFFWVMRSIMQADRRERAETDRFYAAQAADRASAPVSESPEQSARPGKSD</sequence>
<feature type="region of interest" description="Disordered" evidence="1">
    <location>
        <begin position="42"/>
        <end position="65"/>
    </location>
</feature>
<name>A0ABY8QRX1_9MICO</name>
<evidence type="ECO:0008006" key="5">
    <source>
        <dbReference type="Google" id="ProtNLM"/>
    </source>
</evidence>
<keyword evidence="2" id="KW-0472">Membrane</keyword>